<dbReference type="InterPro" id="IPR014381">
    <property type="entry name" value="Arch_Rpo5/euc_Rpb5"/>
</dbReference>
<gene>
    <name evidence="2" type="ORF">GIB67_019935</name>
</gene>
<proteinExistence type="predicted"/>
<name>A0A7J7MKI2_9MAGN</name>
<dbReference type="AlphaFoldDB" id="A0A7J7MKI2"/>
<dbReference type="Pfam" id="PF01191">
    <property type="entry name" value="RNA_pol_Rpb5_C"/>
    <property type="match status" value="1"/>
</dbReference>
<reference evidence="2 3" key="1">
    <citation type="journal article" date="2020" name="IScience">
        <title>Genome Sequencing of the Endangered Kingdonia uniflora (Circaeasteraceae, Ranunculales) Reveals Potential Mechanisms of Evolutionary Specialization.</title>
        <authorList>
            <person name="Sun Y."/>
            <person name="Deng T."/>
            <person name="Zhang A."/>
            <person name="Moore M.J."/>
            <person name="Landis J.B."/>
            <person name="Lin N."/>
            <person name="Zhang H."/>
            <person name="Zhang X."/>
            <person name="Huang J."/>
            <person name="Zhang X."/>
            <person name="Sun H."/>
            <person name="Wang H."/>
        </authorList>
    </citation>
    <scope>NUCLEOTIDE SEQUENCE [LARGE SCALE GENOMIC DNA]</scope>
    <source>
        <strain evidence="2">TB1705</strain>
        <tissue evidence="2">Leaf</tissue>
    </source>
</reference>
<dbReference type="Gene3D" id="3.90.940.20">
    <property type="entry name" value="RPB5-like RNA polymerase subunit"/>
    <property type="match status" value="1"/>
</dbReference>
<protein>
    <recommendedName>
        <fullName evidence="1">RNA polymerase subunit H/Rpb5 C-terminal domain-containing protein</fullName>
    </recommendedName>
</protein>
<dbReference type="GO" id="GO:0005736">
    <property type="term" value="C:RNA polymerase I complex"/>
    <property type="evidence" value="ECO:0007669"/>
    <property type="project" value="TreeGrafter"/>
</dbReference>
<accession>A0A7J7MKI2</accession>
<dbReference type="InterPro" id="IPR035913">
    <property type="entry name" value="RPB5-like_sf"/>
</dbReference>
<sequence length="79" mass="9092">MTVHLGDGELVGFWERPKRSFVQNLRSLFGNLDWVKVCLPRILVADPVARYYGLTRGQVVKIIRQSDTAGTYTTYRYVV</sequence>
<dbReference type="GO" id="GO:0042797">
    <property type="term" value="P:tRNA transcription by RNA polymerase III"/>
    <property type="evidence" value="ECO:0007669"/>
    <property type="project" value="TreeGrafter"/>
</dbReference>
<evidence type="ECO:0000313" key="3">
    <source>
        <dbReference type="Proteomes" id="UP000541444"/>
    </source>
</evidence>
<feature type="domain" description="RNA polymerase subunit H/Rpb5 C-terminal" evidence="1">
    <location>
        <begin position="29"/>
        <end position="78"/>
    </location>
</feature>
<dbReference type="InterPro" id="IPR000783">
    <property type="entry name" value="RNA_pol_subH/Rpb5_C"/>
</dbReference>
<evidence type="ECO:0000313" key="2">
    <source>
        <dbReference type="EMBL" id="KAF6155409.1"/>
    </source>
</evidence>
<dbReference type="Proteomes" id="UP000541444">
    <property type="component" value="Unassembled WGS sequence"/>
</dbReference>
<dbReference type="GO" id="GO:0006366">
    <property type="term" value="P:transcription by RNA polymerase II"/>
    <property type="evidence" value="ECO:0007669"/>
    <property type="project" value="TreeGrafter"/>
</dbReference>
<dbReference type="PANTHER" id="PTHR10535:SF15">
    <property type="entry name" value="DNA-DIRECTED RNA POLYMERASE SUBUNIT 5-LIKE PROTEIN 1"/>
    <property type="match status" value="1"/>
</dbReference>
<dbReference type="SUPFAM" id="SSF55287">
    <property type="entry name" value="RPB5-like RNA polymerase subunit"/>
    <property type="match status" value="1"/>
</dbReference>
<dbReference type="EMBL" id="JACGCM010001428">
    <property type="protein sequence ID" value="KAF6155409.1"/>
    <property type="molecule type" value="Genomic_DNA"/>
</dbReference>
<dbReference type="GO" id="GO:0005666">
    <property type="term" value="C:RNA polymerase III complex"/>
    <property type="evidence" value="ECO:0007669"/>
    <property type="project" value="TreeGrafter"/>
</dbReference>
<comment type="caution">
    <text evidence="2">The sequence shown here is derived from an EMBL/GenBank/DDBJ whole genome shotgun (WGS) entry which is preliminary data.</text>
</comment>
<dbReference type="GO" id="GO:0005665">
    <property type="term" value="C:RNA polymerase II, core complex"/>
    <property type="evidence" value="ECO:0007669"/>
    <property type="project" value="TreeGrafter"/>
</dbReference>
<dbReference type="GO" id="GO:0003677">
    <property type="term" value="F:DNA binding"/>
    <property type="evidence" value="ECO:0007669"/>
    <property type="project" value="InterPro"/>
</dbReference>
<organism evidence="2 3">
    <name type="scientific">Kingdonia uniflora</name>
    <dbReference type="NCBI Taxonomy" id="39325"/>
    <lineage>
        <taxon>Eukaryota</taxon>
        <taxon>Viridiplantae</taxon>
        <taxon>Streptophyta</taxon>
        <taxon>Embryophyta</taxon>
        <taxon>Tracheophyta</taxon>
        <taxon>Spermatophyta</taxon>
        <taxon>Magnoliopsida</taxon>
        <taxon>Ranunculales</taxon>
        <taxon>Circaeasteraceae</taxon>
        <taxon>Kingdonia</taxon>
    </lineage>
</organism>
<dbReference type="GO" id="GO:0006362">
    <property type="term" value="P:transcription elongation by RNA polymerase I"/>
    <property type="evidence" value="ECO:0007669"/>
    <property type="project" value="TreeGrafter"/>
</dbReference>
<dbReference type="PANTHER" id="PTHR10535">
    <property type="entry name" value="DNA-DIRECTED RNA POLYMERASES I, II, AND III SUBUNIT RPABC1"/>
    <property type="match status" value="1"/>
</dbReference>
<evidence type="ECO:0000259" key="1">
    <source>
        <dbReference type="Pfam" id="PF01191"/>
    </source>
</evidence>
<keyword evidence="3" id="KW-1185">Reference proteome</keyword>
<dbReference type="OrthoDB" id="248779at2759"/>
<dbReference type="GO" id="GO:0003899">
    <property type="term" value="F:DNA-directed RNA polymerase activity"/>
    <property type="evidence" value="ECO:0007669"/>
    <property type="project" value="InterPro"/>
</dbReference>